<dbReference type="EMBL" id="CP168151">
    <property type="protein sequence ID" value="XFD39043.1"/>
    <property type="molecule type" value="Genomic_DNA"/>
</dbReference>
<dbReference type="EC" id="3.2.2.20" evidence="1"/>
<gene>
    <name evidence="1" type="ORF">O0236_006295</name>
</gene>
<dbReference type="Proteomes" id="UP001149860">
    <property type="component" value="Chromosome"/>
</dbReference>
<keyword evidence="1" id="KW-0378">Hydrolase</keyword>
<evidence type="ECO:0000313" key="2">
    <source>
        <dbReference type="Proteomes" id="UP001149860"/>
    </source>
</evidence>
<accession>A0ACD5DD17</accession>
<keyword evidence="2" id="KW-1185">Reference proteome</keyword>
<name>A0ACD5DD17_9LACO</name>
<reference evidence="1" key="1">
    <citation type="submission" date="2024-08" db="EMBL/GenBank/DDBJ databases">
        <title>Lentilactobacillus sp. nov., isolated from tree bark.</title>
        <authorList>
            <person name="Phuengjayaem S."/>
            <person name="Tanasupawat S."/>
        </authorList>
    </citation>
    <scope>NUCLEOTIDE SEQUENCE</scope>
    <source>
        <strain evidence="1">SPB1-3</strain>
    </source>
</reference>
<evidence type="ECO:0000313" key="1">
    <source>
        <dbReference type="EMBL" id="XFD39043.1"/>
    </source>
</evidence>
<keyword evidence="1" id="KW-0326">Glycosidase</keyword>
<sequence length="181" mass="21105">MTTRCEWANKSPELMYYHDCRWGKPVYDFNGLFHALVLEIFQAGLSFQTVLKFELGLKSAFANFNPQDVANYSEEKWNDLYNDKNIIRNHAKIDAVLHNAMVISADVDRFIEIVWGNTNDMPIDHRLSHDLGQDEMRFFVDKYVQQFKQMGLKRMGPVTTYSFLQAVGVVNDHILDCAFRK</sequence>
<proteinExistence type="predicted"/>
<protein>
    <submittedName>
        <fullName evidence="1">DNA-3-methyladenine glycosylase I</fullName>
        <ecNumber evidence="1">3.2.2.20</ecNumber>
    </submittedName>
</protein>
<organism evidence="1 2">
    <name type="scientific">Lentilactobacillus terminaliae</name>
    <dbReference type="NCBI Taxonomy" id="3003483"/>
    <lineage>
        <taxon>Bacteria</taxon>
        <taxon>Bacillati</taxon>
        <taxon>Bacillota</taxon>
        <taxon>Bacilli</taxon>
        <taxon>Lactobacillales</taxon>
        <taxon>Lactobacillaceae</taxon>
        <taxon>Lentilactobacillus</taxon>
    </lineage>
</organism>